<evidence type="ECO:0000256" key="1">
    <source>
        <dbReference type="SAM" id="SignalP"/>
    </source>
</evidence>
<evidence type="ECO:0000313" key="3">
    <source>
        <dbReference type="Proteomes" id="UP000028715"/>
    </source>
</evidence>
<dbReference type="EMBL" id="JPRL01000001">
    <property type="protein sequence ID" value="KFF04483.1"/>
    <property type="molecule type" value="Genomic_DNA"/>
</dbReference>
<keyword evidence="3" id="KW-1185">Reference proteome</keyword>
<proteinExistence type="predicted"/>
<protein>
    <recommendedName>
        <fullName evidence="4">Lipoprotein</fullName>
    </recommendedName>
</protein>
<dbReference type="STRING" id="362418.IW19_02585"/>
<organism evidence="2 3">
    <name type="scientific">Flavobacterium reichenbachii</name>
    <dbReference type="NCBI Taxonomy" id="362418"/>
    <lineage>
        <taxon>Bacteria</taxon>
        <taxon>Pseudomonadati</taxon>
        <taxon>Bacteroidota</taxon>
        <taxon>Flavobacteriia</taxon>
        <taxon>Flavobacteriales</taxon>
        <taxon>Flavobacteriaceae</taxon>
        <taxon>Flavobacterium</taxon>
    </lineage>
</organism>
<accession>A0A085ZJ69</accession>
<name>A0A085ZJ69_9FLAO</name>
<feature type="chain" id="PRO_5001801171" description="Lipoprotein" evidence="1">
    <location>
        <begin position="28"/>
        <end position="244"/>
    </location>
</feature>
<gene>
    <name evidence="2" type="ORF">IW19_02585</name>
</gene>
<comment type="caution">
    <text evidence="2">The sequence shown here is derived from an EMBL/GenBank/DDBJ whole genome shotgun (WGS) entry which is preliminary data.</text>
</comment>
<dbReference type="RefSeq" id="WP_035680796.1">
    <property type="nucleotide sequence ID" value="NZ_JPRL01000001.1"/>
</dbReference>
<dbReference type="AlphaFoldDB" id="A0A085ZJ69"/>
<dbReference type="OrthoDB" id="9954146at2"/>
<keyword evidence="1" id="KW-0732">Signal</keyword>
<evidence type="ECO:0008006" key="4">
    <source>
        <dbReference type="Google" id="ProtNLM"/>
    </source>
</evidence>
<evidence type="ECO:0000313" key="2">
    <source>
        <dbReference type="EMBL" id="KFF04483.1"/>
    </source>
</evidence>
<sequence length="244" mass="28271">MKLILQNNFLKLIILLLGLKLSVSCNTKSNNPEESKEKIIVDTLNTYKSKPEKKSGKIDSVKMHAFDDLYFGIQSEITSKKYSVNDIDYSVASSGSEPGKGLFYFMLESKSNITTQKKADRVLNELKKTISKKYGNGENINKTYYIKHPEEKEKAEDFFGKRALYKYDKKIIGLPYEVVKSKWDLKYKEIKIGYLIEHKNRTVYYQSSPEDNNYIIYIELTSKVIKSENENSDNKNAEKDSNKF</sequence>
<dbReference type="Proteomes" id="UP000028715">
    <property type="component" value="Unassembled WGS sequence"/>
</dbReference>
<reference evidence="2 3" key="1">
    <citation type="submission" date="2014-07" db="EMBL/GenBank/DDBJ databases">
        <title>Genome of Flavobacterium reichenbachii LMG 25512.</title>
        <authorList>
            <person name="Stropko S.J."/>
            <person name="Pipes S.E."/>
            <person name="Newman J.D."/>
        </authorList>
    </citation>
    <scope>NUCLEOTIDE SEQUENCE [LARGE SCALE GENOMIC DNA]</scope>
    <source>
        <strain evidence="2 3">LMG 25512</strain>
    </source>
</reference>
<feature type="signal peptide" evidence="1">
    <location>
        <begin position="1"/>
        <end position="27"/>
    </location>
</feature>